<organism evidence="1 2">
    <name type="scientific">Pleurodeles waltl</name>
    <name type="common">Iberian ribbed newt</name>
    <dbReference type="NCBI Taxonomy" id="8319"/>
    <lineage>
        <taxon>Eukaryota</taxon>
        <taxon>Metazoa</taxon>
        <taxon>Chordata</taxon>
        <taxon>Craniata</taxon>
        <taxon>Vertebrata</taxon>
        <taxon>Euteleostomi</taxon>
        <taxon>Amphibia</taxon>
        <taxon>Batrachia</taxon>
        <taxon>Caudata</taxon>
        <taxon>Salamandroidea</taxon>
        <taxon>Salamandridae</taxon>
        <taxon>Pleurodelinae</taxon>
        <taxon>Pleurodeles</taxon>
    </lineage>
</organism>
<gene>
    <name evidence="1" type="ORF">NDU88_002739</name>
</gene>
<evidence type="ECO:0000313" key="1">
    <source>
        <dbReference type="EMBL" id="KAJ1136322.1"/>
    </source>
</evidence>
<sequence length="145" mass="16238">MKPDCLVLVLGPRRKRVETEKNRYGPRGKRVETEKNRYGPAVLVSATGLHRSGSQRLSALPKSGCSVFRGSVLRSCPFLFSCRFLQTPTPNPVHLPVKGRKPLFDYLQVPRWRQGTNGKAVFLGRFRGVMGSDSTSKIRVWVGLV</sequence>
<keyword evidence="2" id="KW-1185">Reference proteome</keyword>
<proteinExistence type="predicted"/>
<dbReference type="EMBL" id="JANPWB010000010">
    <property type="protein sequence ID" value="KAJ1136322.1"/>
    <property type="molecule type" value="Genomic_DNA"/>
</dbReference>
<dbReference type="AlphaFoldDB" id="A0AAV7QAR7"/>
<protein>
    <submittedName>
        <fullName evidence="1">Uncharacterized protein</fullName>
    </submittedName>
</protein>
<comment type="caution">
    <text evidence="1">The sequence shown here is derived from an EMBL/GenBank/DDBJ whole genome shotgun (WGS) entry which is preliminary data.</text>
</comment>
<evidence type="ECO:0000313" key="2">
    <source>
        <dbReference type="Proteomes" id="UP001066276"/>
    </source>
</evidence>
<reference evidence="1" key="1">
    <citation type="journal article" date="2022" name="bioRxiv">
        <title>Sequencing and chromosome-scale assembly of the giantPleurodeles waltlgenome.</title>
        <authorList>
            <person name="Brown T."/>
            <person name="Elewa A."/>
            <person name="Iarovenko S."/>
            <person name="Subramanian E."/>
            <person name="Araus A.J."/>
            <person name="Petzold A."/>
            <person name="Susuki M."/>
            <person name="Suzuki K.-i.T."/>
            <person name="Hayashi T."/>
            <person name="Toyoda A."/>
            <person name="Oliveira C."/>
            <person name="Osipova E."/>
            <person name="Leigh N.D."/>
            <person name="Simon A."/>
            <person name="Yun M.H."/>
        </authorList>
    </citation>
    <scope>NUCLEOTIDE SEQUENCE</scope>
    <source>
        <strain evidence="1">20211129_DDA</strain>
        <tissue evidence="1">Liver</tissue>
    </source>
</reference>
<dbReference type="Proteomes" id="UP001066276">
    <property type="component" value="Chromosome 6"/>
</dbReference>
<name>A0AAV7QAR7_PLEWA</name>
<accession>A0AAV7QAR7</accession>